<comment type="caution">
    <text evidence="1">The sequence shown here is derived from an EMBL/GenBank/DDBJ whole genome shotgun (WGS) entry which is preliminary data.</text>
</comment>
<dbReference type="Proteomes" id="UP000326757">
    <property type="component" value="Unassembled WGS sequence"/>
</dbReference>
<dbReference type="EMBL" id="VIGI01000009">
    <property type="protein sequence ID" value="KAB8296198.1"/>
    <property type="molecule type" value="Genomic_DNA"/>
</dbReference>
<evidence type="ECO:0000313" key="1">
    <source>
        <dbReference type="EMBL" id="KAB8296198.1"/>
    </source>
</evidence>
<gene>
    <name evidence="1" type="ORF">EYC80_008981</name>
</gene>
<dbReference type="AlphaFoldDB" id="A0A5N6K212"/>
<accession>A0A5N6K212</accession>
<reference evidence="1 2" key="1">
    <citation type="submission" date="2019-06" db="EMBL/GenBank/DDBJ databases">
        <title>Genome Sequence of the Brown Rot Fungal Pathogen Monilinia laxa.</title>
        <authorList>
            <person name="De Miccolis Angelini R.M."/>
            <person name="Landi L."/>
            <person name="Abate D."/>
            <person name="Pollastro S."/>
            <person name="Romanazzi G."/>
            <person name="Faretra F."/>
        </authorList>
    </citation>
    <scope>NUCLEOTIDE SEQUENCE [LARGE SCALE GENOMIC DNA]</scope>
    <source>
        <strain evidence="1 2">Mlax316</strain>
    </source>
</reference>
<organism evidence="1 2">
    <name type="scientific">Monilinia laxa</name>
    <name type="common">Brown rot fungus</name>
    <name type="synonym">Sclerotinia laxa</name>
    <dbReference type="NCBI Taxonomy" id="61186"/>
    <lineage>
        <taxon>Eukaryota</taxon>
        <taxon>Fungi</taxon>
        <taxon>Dikarya</taxon>
        <taxon>Ascomycota</taxon>
        <taxon>Pezizomycotina</taxon>
        <taxon>Leotiomycetes</taxon>
        <taxon>Helotiales</taxon>
        <taxon>Sclerotiniaceae</taxon>
        <taxon>Monilinia</taxon>
    </lineage>
</organism>
<proteinExistence type="predicted"/>
<name>A0A5N6K212_MONLA</name>
<evidence type="ECO:0000313" key="2">
    <source>
        <dbReference type="Proteomes" id="UP000326757"/>
    </source>
</evidence>
<protein>
    <submittedName>
        <fullName evidence="1">Uncharacterized protein</fullName>
    </submittedName>
</protein>
<sequence length="129" mass="14213">MSNQNLISSPDSILASPFIHSSLPTRQYRHLPSPSKSLSLGQTKRISPLAPLSAQPSRSLIQPSKQQSVGLAPIFEPSALSKQYWIICNRSLQSISHIPSTQSNPIQTPRYAYKQKYIAPPLTPPIQLA</sequence>
<keyword evidence="2" id="KW-1185">Reference proteome</keyword>